<dbReference type="PANTHER" id="PTHR24015">
    <property type="entry name" value="OS07G0578800 PROTEIN-RELATED"/>
    <property type="match status" value="1"/>
</dbReference>
<proteinExistence type="predicted"/>
<dbReference type="OMA" id="HIKRYKH"/>
<dbReference type="Gene3D" id="1.25.40.10">
    <property type="entry name" value="Tetratricopeptide repeat domain"/>
    <property type="match status" value="3"/>
</dbReference>
<evidence type="ECO:0000256" key="2">
    <source>
        <dbReference type="PROSITE-ProRule" id="PRU00708"/>
    </source>
</evidence>
<dbReference type="GO" id="GO:0009451">
    <property type="term" value="P:RNA modification"/>
    <property type="evidence" value="ECO:0007669"/>
    <property type="project" value="InterPro"/>
</dbReference>
<sequence length="518" mass="57791">MQRHWGPSRAVYHLQGTCSQKSSSRPSGDPRSLVDVGCDTDCNSARTSSFKCGIIRLFERPQRVVTISTLLKYIGKARHHVLGQLVHHHVVECGYGWESLLRNCIMHMYGKCGLVEDAKATFNQLPNQDSYSWNILINLCGHNHGYEQAKSVFNMMPSPNVVSWNALMTLLIKHEQYKQALEAFSCMQNKSELPNEVTLICATDACSALRSLQNGLQLHVRVRSAGHENKIVVGTSLINMYGSCGCLQHVKSIFNNLSSQDVVSWTAMIGCLSGNGCNEEALELFKSMQSHKIPPNDITFICVMEACAESALLKDGMDIHTLVIVQSFEYHVKVCNALIDMYGKCGSLQSAWKVFKTMGERTLVTWNAMIVAFGQHGAGEKAMTLFWKMQRDGLKPDGITFTALMNACSHAGLVQDGWLLFHHVHDAYRYAHESDQYICIIDLLGRAGRLEEAEEVILKSPARSELVAWLCLLAACKLHGDVDRGLYAASCCFKFDKTFAAPYIVLSNIYMELLFSEP</sequence>
<dbReference type="EMBL" id="CM035412">
    <property type="protein sequence ID" value="KAH7432599.1"/>
    <property type="molecule type" value="Genomic_DNA"/>
</dbReference>
<organism evidence="3 4">
    <name type="scientific">Ceratopteris richardii</name>
    <name type="common">Triangle waterfern</name>
    <dbReference type="NCBI Taxonomy" id="49495"/>
    <lineage>
        <taxon>Eukaryota</taxon>
        <taxon>Viridiplantae</taxon>
        <taxon>Streptophyta</taxon>
        <taxon>Embryophyta</taxon>
        <taxon>Tracheophyta</taxon>
        <taxon>Polypodiopsida</taxon>
        <taxon>Polypodiidae</taxon>
        <taxon>Polypodiales</taxon>
        <taxon>Pteridineae</taxon>
        <taxon>Pteridaceae</taxon>
        <taxon>Parkerioideae</taxon>
        <taxon>Ceratopteris</taxon>
    </lineage>
</organism>
<name>A0A8T2UD49_CERRI</name>
<dbReference type="FunFam" id="1.25.40.10:FF:000031">
    <property type="entry name" value="Pentatricopeptide repeat-containing protein mitochondrial"/>
    <property type="match status" value="1"/>
</dbReference>
<evidence type="ECO:0000313" key="4">
    <source>
        <dbReference type="Proteomes" id="UP000825935"/>
    </source>
</evidence>
<dbReference type="InterPro" id="IPR046960">
    <property type="entry name" value="PPR_At4g14850-like_plant"/>
</dbReference>
<dbReference type="OrthoDB" id="185373at2759"/>
<dbReference type="GO" id="GO:0003723">
    <property type="term" value="F:RNA binding"/>
    <property type="evidence" value="ECO:0007669"/>
    <property type="project" value="InterPro"/>
</dbReference>
<keyword evidence="4" id="KW-1185">Reference proteome</keyword>
<feature type="repeat" description="PPR" evidence="2">
    <location>
        <begin position="261"/>
        <end position="295"/>
    </location>
</feature>
<dbReference type="AlphaFoldDB" id="A0A8T2UD49"/>
<dbReference type="InterPro" id="IPR011990">
    <property type="entry name" value="TPR-like_helical_dom_sf"/>
</dbReference>
<accession>A0A8T2UD49</accession>
<evidence type="ECO:0000256" key="1">
    <source>
        <dbReference type="ARBA" id="ARBA00022737"/>
    </source>
</evidence>
<feature type="repeat" description="PPR" evidence="2">
    <location>
        <begin position="331"/>
        <end position="361"/>
    </location>
</feature>
<feature type="repeat" description="PPR" evidence="2">
    <location>
        <begin position="362"/>
        <end position="396"/>
    </location>
</feature>
<dbReference type="PROSITE" id="PS51375">
    <property type="entry name" value="PPR"/>
    <property type="match status" value="4"/>
</dbReference>
<keyword evidence="1" id="KW-0677">Repeat</keyword>
<dbReference type="InterPro" id="IPR002885">
    <property type="entry name" value="PPR_rpt"/>
</dbReference>
<dbReference type="EMBL" id="CM035412">
    <property type="protein sequence ID" value="KAH7432598.1"/>
    <property type="molecule type" value="Genomic_DNA"/>
</dbReference>
<dbReference type="Pfam" id="PF01535">
    <property type="entry name" value="PPR"/>
    <property type="match status" value="5"/>
</dbReference>
<dbReference type="FunFam" id="1.25.40.10:FF:000090">
    <property type="entry name" value="Pentatricopeptide repeat-containing protein, chloroplastic"/>
    <property type="match status" value="1"/>
</dbReference>
<gene>
    <name evidence="3" type="ORF">KP509_07G030200</name>
</gene>
<protein>
    <recommendedName>
        <fullName evidence="5">Pentatricopeptide repeat-containing protein</fullName>
    </recommendedName>
</protein>
<reference evidence="3" key="1">
    <citation type="submission" date="2021-08" db="EMBL/GenBank/DDBJ databases">
        <title>WGS assembly of Ceratopteris richardii.</title>
        <authorList>
            <person name="Marchant D.B."/>
            <person name="Chen G."/>
            <person name="Jenkins J."/>
            <person name="Shu S."/>
            <person name="Leebens-Mack J."/>
            <person name="Grimwood J."/>
            <person name="Schmutz J."/>
            <person name="Soltis P."/>
            <person name="Soltis D."/>
            <person name="Chen Z.-H."/>
        </authorList>
    </citation>
    <scope>NUCLEOTIDE SEQUENCE</scope>
    <source>
        <strain evidence="3">Whitten #5841</strain>
        <tissue evidence="3">Leaf</tissue>
    </source>
</reference>
<evidence type="ECO:0000313" key="3">
    <source>
        <dbReference type="EMBL" id="KAH7432598.1"/>
    </source>
</evidence>
<dbReference type="NCBIfam" id="TIGR00756">
    <property type="entry name" value="PPR"/>
    <property type="match status" value="3"/>
</dbReference>
<comment type="caution">
    <text evidence="3">The sequence shown here is derived from an EMBL/GenBank/DDBJ whole genome shotgun (WGS) entry which is preliminary data.</text>
</comment>
<evidence type="ECO:0008006" key="5">
    <source>
        <dbReference type="Google" id="ProtNLM"/>
    </source>
</evidence>
<dbReference type="Proteomes" id="UP000825935">
    <property type="component" value="Chromosome 7"/>
</dbReference>
<dbReference type="PANTHER" id="PTHR24015:SF548">
    <property type="entry name" value="OS08G0340900 PROTEIN"/>
    <property type="match status" value="1"/>
</dbReference>
<feature type="repeat" description="PPR" evidence="2">
    <location>
        <begin position="160"/>
        <end position="194"/>
    </location>
</feature>
<dbReference type="Pfam" id="PF13041">
    <property type="entry name" value="PPR_2"/>
    <property type="match status" value="3"/>
</dbReference>